<dbReference type="InterPro" id="IPR001127">
    <property type="entry name" value="PTS_EIIA_1_perm"/>
</dbReference>
<keyword evidence="3" id="KW-1003">Cell membrane</keyword>
<keyword evidence="6" id="KW-0598">Phosphotransferase system</keyword>
<dbReference type="PROSITE" id="PS51093">
    <property type="entry name" value="PTS_EIIA_TYPE_1"/>
    <property type="match status" value="1"/>
</dbReference>
<dbReference type="NCBIfam" id="TIGR00826">
    <property type="entry name" value="EIIB_glc"/>
    <property type="match status" value="1"/>
</dbReference>
<protein>
    <submittedName>
        <fullName evidence="14">Glucose PTS transporter subunit IIA</fullName>
    </submittedName>
</protein>
<keyword evidence="8" id="KW-0418">Kinase</keyword>
<evidence type="ECO:0000256" key="1">
    <source>
        <dbReference type="ARBA" id="ARBA00004496"/>
    </source>
</evidence>
<keyword evidence="4" id="KW-0762">Sugar transport</keyword>
<organism evidence="14 15">
    <name type="scientific">Lentibacillus juripiscarius</name>
    <dbReference type="NCBI Taxonomy" id="257446"/>
    <lineage>
        <taxon>Bacteria</taxon>
        <taxon>Bacillati</taxon>
        <taxon>Bacillota</taxon>
        <taxon>Bacilli</taxon>
        <taxon>Bacillales</taxon>
        <taxon>Bacillaceae</taxon>
        <taxon>Lentibacillus</taxon>
    </lineage>
</organism>
<evidence type="ECO:0000256" key="7">
    <source>
        <dbReference type="ARBA" id="ARBA00022692"/>
    </source>
</evidence>
<dbReference type="SUPFAM" id="SSF51261">
    <property type="entry name" value="Duplicated hybrid motif"/>
    <property type="match status" value="1"/>
</dbReference>
<dbReference type="Proteomes" id="UP001597502">
    <property type="component" value="Unassembled WGS sequence"/>
</dbReference>
<keyword evidence="2" id="KW-0813">Transport</keyword>
<evidence type="ECO:0000313" key="14">
    <source>
        <dbReference type="EMBL" id="MFD2760089.1"/>
    </source>
</evidence>
<dbReference type="PANTHER" id="PTHR45008:SF1">
    <property type="entry name" value="PTS SYSTEM GLUCOSE-SPECIFIC EIIA COMPONENT"/>
    <property type="match status" value="1"/>
</dbReference>
<dbReference type="InterPro" id="IPR018113">
    <property type="entry name" value="PTrfase_EIIB_Cys"/>
</dbReference>
<keyword evidence="10" id="KW-0472">Membrane</keyword>
<dbReference type="Gene3D" id="3.30.1360.60">
    <property type="entry name" value="Glucose permease domain IIB"/>
    <property type="match status" value="1"/>
</dbReference>
<name>A0ABW5V5H3_9BACI</name>
<dbReference type="PANTHER" id="PTHR45008">
    <property type="entry name" value="PTS SYSTEM GLUCOSE-SPECIFIC EIIA COMPONENT"/>
    <property type="match status" value="1"/>
</dbReference>
<feature type="domain" description="PTS EIIB type-1" evidence="13">
    <location>
        <begin position="172"/>
        <end position="254"/>
    </location>
</feature>
<dbReference type="InterPro" id="IPR050890">
    <property type="entry name" value="PTS_EIIA_component"/>
</dbReference>
<dbReference type="PROSITE" id="PS00371">
    <property type="entry name" value="PTS_EIIA_TYPE_1_HIS"/>
    <property type="match status" value="1"/>
</dbReference>
<dbReference type="SUPFAM" id="SSF55604">
    <property type="entry name" value="Glucose permease domain IIB"/>
    <property type="match status" value="1"/>
</dbReference>
<evidence type="ECO:0000256" key="3">
    <source>
        <dbReference type="ARBA" id="ARBA00022475"/>
    </source>
</evidence>
<sequence>MANKQETILAPVSGQVKKLEDVPDPTFSQKMMGDGLAIEPSEGNVVAPLNGEVVQIFPTKHAVGIRGDAGIEVLIHIGLDTVNMDGEGFEAYVGQGDYVKAGDPLITFDVDLVRKKAKGVITPVIITNGDDLDALEKTDDGEVEAGKSALLKTNVKAEVESETPAASAGEYSEEAGAIVAALGGEDNISVATHCVTRLRFALNDEGKINNSKLENLDIVKGSFMANGQFQVVIGQGTVDKVYAAMVNETAVELS</sequence>
<feature type="domain" description="PTS EIIA type-1" evidence="12">
    <location>
        <begin position="24"/>
        <end position="128"/>
    </location>
</feature>
<gene>
    <name evidence="14" type="ORF">ACFSUO_03700</name>
</gene>
<evidence type="ECO:0000256" key="5">
    <source>
        <dbReference type="ARBA" id="ARBA00022679"/>
    </source>
</evidence>
<evidence type="ECO:0000256" key="6">
    <source>
        <dbReference type="ARBA" id="ARBA00022683"/>
    </source>
</evidence>
<dbReference type="InterPro" id="IPR011055">
    <property type="entry name" value="Dup_hybrid_motif"/>
</dbReference>
<dbReference type="Pfam" id="PF00358">
    <property type="entry name" value="PTS_EIIA_1"/>
    <property type="match status" value="1"/>
</dbReference>
<keyword evidence="7" id="KW-0812">Transmembrane</keyword>
<dbReference type="Gene3D" id="2.70.70.10">
    <property type="entry name" value="Glucose Permease (Domain IIA)"/>
    <property type="match status" value="1"/>
</dbReference>
<keyword evidence="5" id="KW-0808">Transferase</keyword>
<dbReference type="RefSeq" id="WP_382391221.1">
    <property type="nucleotide sequence ID" value="NZ_JBHUNA010000005.1"/>
</dbReference>
<dbReference type="PROSITE" id="PS51098">
    <property type="entry name" value="PTS_EIIB_TYPE_1"/>
    <property type="match status" value="1"/>
</dbReference>
<evidence type="ECO:0000256" key="4">
    <source>
        <dbReference type="ARBA" id="ARBA00022597"/>
    </source>
</evidence>
<comment type="subcellular location">
    <subcellularLocation>
        <location evidence="1">Cytoplasm</location>
    </subcellularLocation>
</comment>
<comment type="caution">
    <text evidence="14">The sequence shown here is derived from an EMBL/GenBank/DDBJ whole genome shotgun (WGS) entry which is preliminary data.</text>
</comment>
<evidence type="ECO:0000256" key="8">
    <source>
        <dbReference type="ARBA" id="ARBA00022777"/>
    </source>
</evidence>
<dbReference type="InterPro" id="IPR036878">
    <property type="entry name" value="Glu_permease_IIB"/>
</dbReference>
<evidence type="ECO:0000256" key="11">
    <source>
        <dbReference type="PROSITE-ProRule" id="PRU00421"/>
    </source>
</evidence>
<dbReference type="InterPro" id="IPR001996">
    <property type="entry name" value="PTS_IIB_1"/>
</dbReference>
<dbReference type="CDD" id="cd00212">
    <property type="entry name" value="PTS_IIB_glc"/>
    <property type="match status" value="1"/>
</dbReference>
<accession>A0ABW5V5H3</accession>
<feature type="active site" description="Phosphocysteine intermediate; for EIIB activity" evidence="11">
    <location>
        <position position="194"/>
    </location>
</feature>
<evidence type="ECO:0000259" key="12">
    <source>
        <dbReference type="PROSITE" id="PS51093"/>
    </source>
</evidence>
<keyword evidence="15" id="KW-1185">Reference proteome</keyword>
<reference evidence="15" key="1">
    <citation type="journal article" date="2019" name="Int. J. Syst. Evol. Microbiol.">
        <title>The Global Catalogue of Microorganisms (GCM) 10K type strain sequencing project: providing services to taxonomists for standard genome sequencing and annotation.</title>
        <authorList>
            <consortium name="The Broad Institute Genomics Platform"/>
            <consortium name="The Broad Institute Genome Sequencing Center for Infectious Disease"/>
            <person name="Wu L."/>
            <person name="Ma J."/>
        </authorList>
    </citation>
    <scope>NUCLEOTIDE SEQUENCE [LARGE SCALE GENOMIC DNA]</scope>
    <source>
        <strain evidence="15">TISTR 1535</strain>
    </source>
</reference>
<dbReference type="NCBIfam" id="TIGR00830">
    <property type="entry name" value="PTBA"/>
    <property type="match status" value="1"/>
</dbReference>
<dbReference type="EMBL" id="JBHUNA010000005">
    <property type="protein sequence ID" value="MFD2760089.1"/>
    <property type="molecule type" value="Genomic_DNA"/>
</dbReference>
<dbReference type="Pfam" id="PF00367">
    <property type="entry name" value="PTS_EIIB"/>
    <property type="match status" value="1"/>
</dbReference>
<evidence type="ECO:0000259" key="13">
    <source>
        <dbReference type="PROSITE" id="PS51098"/>
    </source>
</evidence>
<dbReference type="PROSITE" id="PS01035">
    <property type="entry name" value="PTS_EIIB_TYPE_1_CYS"/>
    <property type="match status" value="1"/>
</dbReference>
<evidence type="ECO:0000313" key="15">
    <source>
        <dbReference type="Proteomes" id="UP001597502"/>
    </source>
</evidence>
<evidence type="ECO:0000256" key="10">
    <source>
        <dbReference type="ARBA" id="ARBA00023136"/>
    </source>
</evidence>
<evidence type="ECO:0000256" key="9">
    <source>
        <dbReference type="ARBA" id="ARBA00022989"/>
    </source>
</evidence>
<evidence type="ECO:0000256" key="2">
    <source>
        <dbReference type="ARBA" id="ARBA00022448"/>
    </source>
</evidence>
<keyword evidence="9" id="KW-1133">Transmembrane helix</keyword>
<proteinExistence type="predicted"/>